<proteinExistence type="predicted"/>
<evidence type="ECO:0000313" key="2">
    <source>
        <dbReference type="EMBL" id="GHI84889.1"/>
    </source>
</evidence>
<accession>A0A919LHY1</accession>
<dbReference type="Proteomes" id="UP000600026">
    <property type="component" value="Unassembled WGS sequence"/>
</dbReference>
<keyword evidence="3" id="KW-1185">Reference proteome</keyword>
<organism evidence="2 3">
    <name type="scientific">Streptomyces xanthophaeus</name>
    <dbReference type="NCBI Taxonomy" id="67385"/>
    <lineage>
        <taxon>Bacteria</taxon>
        <taxon>Bacillati</taxon>
        <taxon>Actinomycetota</taxon>
        <taxon>Actinomycetes</taxon>
        <taxon>Kitasatosporales</taxon>
        <taxon>Streptomycetaceae</taxon>
        <taxon>Streptomyces</taxon>
    </lineage>
</organism>
<feature type="region of interest" description="Disordered" evidence="1">
    <location>
        <begin position="1"/>
        <end position="63"/>
    </location>
</feature>
<evidence type="ECO:0000256" key="1">
    <source>
        <dbReference type="SAM" id="MobiDB-lite"/>
    </source>
</evidence>
<evidence type="ECO:0000313" key="3">
    <source>
        <dbReference type="Proteomes" id="UP000600026"/>
    </source>
</evidence>
<feature type="compositionally biased region" description="Polar residues" evidence="1">
    <location>
        <begin position="46"/>
        <end position="56"/>
    </location>
</feature>
<dbReference type="AlphaFoldDB" id="A0A919LHY1"/>
<name>A0A919LHY1_9ACTN</name>
<sequence>MLLGKGRGTQDVPRTSAGTPAPARDRPPIKPHPSGPAARTHRHTAPRSTDQPQPSSVGGLARHAARNLAPGRGGVRFRGAGLLGLPQAAVRLSD</sequence>
<comment type="caution">
    <text evidence="2">The sequence shown here is derived from an EMBL/GenBank/DDBJ whole genome shotgun (WGS) entry which is preliminary data.</text>
</comment>
<gene>
    <name evidence="2" type="ORF">Sxan_22530</name>
</gene>
<reference evidence="2" key="1">
    <citation type="submission" date="2020-09" db="EMBL/GenBank/DDBJ databases">
        <title>Whole genome shotgun sequence of Streptomyces xanthophaeus NBRC 12829.</title>
        <authorList>
            <person name="Komaki H."/>
            <person name="Tamura T."/>
        </authorList>
    </citation>
    <scope>NUCLEOTIDE SEQUENCE</scope>
    <source>
        <strain evidence="2">NBRC 12829</strain>
    </source>
</reference>
<dbReference type="EMBL" id="BNEE01000006">
    <property type="protein sequence ID" value="GHI84889.1"/>
    <property type="molecule type" value="Genomic_DNA"/>
</dbReference>
<protein>
    <submittedName>
        <fullName evidence="2">Uncharacterized protein</fullName>
    </submittedName>
</protein>